<evidence type="ECO:0000256" key="1">
    <source>
        <dbReference type="SAM" id="SignalP"/>
    </source>
</evidence>
<protein>
    <recommendedName>
        <fullName evidence="4">WD40-like Beta Propeller Repeat</fullName>
    </recommendedName>
</protein>
<evidence type="ECO:0000313" key="3">
    <source>
        <dbReference type="Proteomes" id="UP000619293"/>
    </source>
</evidence>
<proteinExistence type="predicted"/>
<keyword evidence="3" id="KW-1185">Reference proteome</keyword>
<dbReference type="SUPFAM" id="SSF82171">
    <property type="entry name" value="DPP6 N-terminal domain-like"/>
    <property type="match status" value="1"/>
</dbReference>
<dbReference type="PANTHER" id="PTHR30032:SF8">
    <property type="entry name" value="GERMINATION-SPECIFIC N-ACETYLMURAMOYL-L-ALANINE AMIDASE"/>
    <property type="match status" value="1"/>
</dbReference>
<dbReference type="InterPro" id="IPR051922">
    <property type="entry name" value="Bact_Sporulation_Assoc"/>
</dbReference>
<dbReference type="InterPro" id="IPR007253">
    <property type="entry name" value="Cell_wall-bd_2"/>
</dbReference>
<organism evidence="2 3">
    <name type="scientific">Catellatospora chokoriensis</name>
    <dbReference type="NCBI Taxonomy" id="310353"/>
    <lineage>
        <taxon>Bacteria</taxon>
        <taxon>Bacillati</taxon>
        <taxon>Actinomycetota</taxon>
        <taxon>Actinomycetes</taxon>
        <taxon>Micromonosporales</taxon>
        <taxon>Micromonosporaceae</taxon>
        <taxon>Catellatospora</taxon>
    </lineage>
</organism>
<dbReference type="InterPro" id="IPR011042">
    <property type="entry name" value="6-blade_b-propeller_TolB-like"/>
</dbReference>
<comment type="caution">
    <text evidence="2">The sequence shown here is derived from an EMBL/GenBank/DDBJ whole genome shotgun (WGS) entry which is preliminary data.</text>
</comment>
<dbReference type="Proteomes" id="UP000619293">
    <property type="component" value="Unassembled WGS sequence"/>
</dbReference>
<evidence type="ECO:0008006" key="4">
    <source>
        <dbReference type="Google" id="ProtNLM"/>
    </source>
</evidence>
<dbReference type="AlphaFoldDB" id="A0A8J3NTX6"/>
<dbReference type="Pfam" id="PF07676">
    <property type="entry name" value="PD40"/>
    <property type="match status" value="2"/>
</dbReference>
<feature type="chain" id="PRO_5035171068" description="WD40-like Beta Propeller Repeat" evidence="1">
    <location>
        <begin position="33"/>
        <end position="660"/>
    </location>
</feature>
<feature type="signal peptide" evidence="1">
    <location>
        <begin position="1"/>
        <end position="32"/>
    </location>
</feature>
<dbReference type="PANTHER" id="PTHR30032">
    <property type="entry name" value="N-ACETYLMURAMOYL-L-ALANINE AMIDASE-RELATED"/>
    <property type="match status" value="1"/>
</dbReference>
<dbReference type="EMBL" id="BONG01000046">
    <property type="protein sequence ID" value="GIF92487.1"/>
    <property type="molecule type" value="Genomic_DNA"/>
</dbReference>
<dbReference type="InterPro" id="IPR011659">
    <property type="entry name" value="WD40"/>
</dbReference>
<keyword evidence="1" id="KW-0732">Signal</keyword>
<dbReference type="Gene3D" id="3.40.50.12090">
    <property type="match status" value="1"/>
</dbReference>
<dbReference type="RefSeq" id="WP_191838549.1">
    <property type="nucleotide sequence ID" value="NZ_BAAALB010000005.1"/>
</dbReference>
<accession>A0A8J3NTX6</accession>
<gene>
    <name evidence="2" type="ORF">Cch02nite_59310</name>
</gene>
<reference evidence="2 3" key="1">
    <citation type="submission" date="2021-01" db="EMBL/GenBank/DDBJ databases">
        <title>Whole genome shotgun sequence of Catellatospora chokoriensis NBRC 107358.</title>
        <authorList>
            <person name="Komaki H."/>
            <person name="Tamura T."/>
        </authorList>
    </citation>
    <scope>NUCLEOTIDE SEQUENCE [LARGE SCALE GENOMIC DNA]</scope>
    <source>
        <strain evidence="2 3">NBRC 107358</strain>
    </source>
</reference>
<sequence>MIAKPLKKPLAAASVLATGALTALGLPVAAEASYPGSTGVLTAGYGSNINFQGGGSLKPTHPKYSGVESVAWSPDGSRALWASHEGAILTVRFNDASNVWYVEDAKSSVERRHVTWRGTGSVAWAERSSGGPHRIMTDSSSDGWLAEQVSVNDGADYSNPDGAIDGRLVYQRSAPGASGSDVMLYDYYLGDTPEQRQRLLVTDAAQPAWSPDGTKVAFARSGNIWVLTVGDPTSSDDDSFLQITNTTGDGNPTWSADGNTVAFTRGGGNNVFTVPAAGGTAADSGIVGYPAYRPVNANRMVRLSGSSRFGTAVAVSRSLWTDGGAQSVVLSRSDNFADALGGSALAAAKEGPLLMTPPTSLNPEIRAEIVRVLGAGSGKTVYILGGTGAISARVEAEIRAMGYDVNRRQGANRYETSVRIAEAINPDPHLVLVATGRNFPDALAAGAAAGSYNVPGSDMSAVVLLTADGALPTETRGYLNTVLANPDVRTDVYAIGGQAASALQSNSYQFMDLVGSTRYATAYFVAEVFFGGHRVAGVATGTNWPDALAGGAMMATLNGPLLLTPGTSLALPTEYHVDNNSGTIDTGYVFGGAAVVSDGVMNSVGTWISPGIAFTRLVNPVAAPAPALRSARVEPAAPAVTLPTADQIKAAAEALDNHQR</sequence>
<dbReference type="Gene3D" id="2.120.10.30">
    <property type="entry name" value="TolB, C-terminal domain"/>
    <property type="match status" value="1"/>
</dbReference>
<dbReference type="Pfam" id="PF04122">
    <property type="entry name" value="CW_binding_2"/>
    <property type="match status" value="3"/>
</dbReference>
<name>A0A8J3NTX6_9ACTN</name>
<evidence type="ECO:0000313" key="2">
    <source>
        <dbReference type="EMBL" id="GIF92487.1"/>
    </source>
</evidence>